<dbReference type="InterPro" id="IPR050109">
    <property type="entry name" value="HTH-type_TetR-like_transc_reg"/>
</dbReference>
<reference evidence="6" key="1">
    <citation type="submission" date="2023-01" db="EMBL/GenBank/DDBJ databases">
        <title>Comparative Genomic Analysis of the Clinically-Derived Winkia Strain NY0527 Provides Evidence into the Taxonomic Reassignment of Winkia neuii and Characterizes Their Virulence Traits.</title>
        <authorList>
            <person name="Cai X."/>
            <person name="Peng Y."/>
            <person name="Li M."/>
            <person name="Qiu Y."/>
            <person name="Wang Y."/>
            <person name="Xu L."/>
            <person name="Hou Q."/>
        </authorList>
    </citation>
    <scope>NUCLEOTIDE SEQUENCE</scope>
    <source>
        <strain evidence="6">NY0527</strain>
    </source>
</reference>
<proteinExistence type="predicted"/>
<dbReference type="SUPFAM" id="SSF46689">
    <property type="entry name" value="Homeodomain-like"/>
    <property type="match status" value="1"/>
</dbReference>
<dbReference type="InterPro" id="IPR036271">
    <property type="entry name" value="Tet_transcr_reg_TetR-rel_C_sf"/>
</dbReference>
<keyword evidence="3" id="KW-0804">Transcription</keyword>
<evidence type="ECO:0000256" key="4">
    <source>
        <dbReference type="PROSITE-ProRule" id="PRU00335"/>
    </source>
</evidence>
<evidence type="ECO:0000256" key="3">
    <source>
        <dbReference type="ARBA" id="ARBA00023163"/>
    </source>
</evidence>
<dbReference type="KEGG" id="wne:PIG85_02080"/>
<dbReference type="Gene3D" id="1.10.357.10">
    <property type="entry name" value="Tetracycline Repressor, domain 2"/>
    <property type="match status" value="1"/>
</dbReference>
<keyword evidence="2 4" id="KW-0238">DNA-binding</keyword>
<evidence type="ECO:0000256" key="1">
    <source>
        <dbReference type="ARBA" id="ARBA00023015"/>
    </source>
</evidence>
<keyword evidence="1" id="KW-0805">Transcription regulation</keyword>
<dbReference type="PANTHER" id="PTHR30055">
    <property type="entry name" value="HTH-TYPE TRANSCRIPTIONAL REGULATOR RUTR"/>
    <property type="match status" value="1"/>
</dbReference>
<sequence>MPARKKERGPYAGGLARRQKILDTTVALLGEVGYYGLSMRDIARRVGISHPGVIYHFPTKEALLAAVIERYESQFGVTLDSVEHLEAHEVVRLFLALTGIHVHDPALAQMDCVIEVEAASTGHPAREHYQYNMTRIAKALTRAYKAFEEHGLFKVNTSAADLAQQHLALWRGLRIMWLYDHSVDVQGALRGEIVKAFDILSPHHASLAKYLELDTPQAMLQIQRVTGMTLRDFLDIGLLDVSPDNLSDMGVGHLQIGLVYRILNADVLTVQDIADSYYAHEVPKRVVDKIIASDIVTDRDLVLAKGWDDSEEQDREEAIRQLFAPVQQEEDPQGK</sequence>
<evidence type="ECO:0000256" key="2">
    <source>
        <dbReference type="ARBA" id="ARBA00023125"/>
    </source>
</evidence>
<name>A0AB38XQ38_9ACTO</name>
<evidence type="ECO:0000259" key="5">
    <source>
        <dbReference type="PROSITE" id="PS50977"/>
    </source>
</evidence>
<accession>A0AB38XQ38</accession>
<dbReference type="PANTHER" id="PTHR30055:SF234">
    <property type="entry name" value="HTH-TYPE TRANSCRIPTIONAL REGULATOR BETI"/>
    <property type="match status" value="1"/>
</dbReference>
<dbReference type="Pfam" id="PF00440">
    <property type="entry name" value="TetR_N"/>
    <property type="match status" value="1"/>
</dbReference>
<feature type="DNA-binding region" description="H-T-H motif" evidence="4">
    <location>
        <begin position="38"/>
        <end position="57"/>
    </location>
</feature>
<dbReference type="GO" id="GO:0000976">
    <property type="term" value="F:transcription cis-regulatory region binding"/>
    <property type="evidence" value="ECO:0007669"/>
    <property type="project" value="TreeGrafter"/>
</dbReference>
<protein>
    <submittedName>
        <fullName evidence="6">TetR/AcrR family transcriptional regulator</fullName>
    </submittedName>
</protein>
<dbReference type="InterPro" id="IPR009057">
    <property type="entry name" value="Homeodomain-like_sf"/>
</dbReference>
<evidence type="ECO:0000313" key="7">
    <source>
        <dbReference type="Proteomes" id="UP001211044"/>
    </source>
</evidence>
<dbReference type="AlphaFoldDB" id="A0AB38XQ38"/>
<evidence type="ECO:0000313" key="6">
    <source>
        <dbReference type="EMBL" id="WCE46457.1"/>
    </source>
</evidence>
<organism evidence="6 7">
    <name type="scientific">Winkia neuii subsp. anitrata</name>
    <dbReference type="NCBI Taxonomy" id="29318"/>
    <lineage>
        <taxon>Bacteria</taxon>
        <taxon>Bacillati</taxon>
        <taxon>Actinomycetota</taxon>
        <taxon>Actinomycetes</taxon>
        <taxon>Actinomycetales</taxon>
        <taxon>Actinomycetaceae</taxon>
        <taxon>Winkia</taxon>
    </lineage>
</organism>
<dbReference type="SUPFAM" id="SSF48498">
    <property type="entry name" value="Tetracyclin repressor-like, C-terminal domain"/>
    <property type="match status" value="1"/>
</dbReference>
<dbReference type="PRINTS" id="PR00455">
    <property type="entry name" value="HTHTETR"/>
</dbReference>
<dbReference type="Proteomes" id="UP001211044">
    <property type="component" value="Chromosome"/>
</dbReference>
<dbReference type="EMBL" id="CP116394">
    <property type="protein sequence ID" value="WCE46457.1"/>
    <property type="molecule type" value="Genomic_DNA"/>
</dbReference>
<dbReference type="InterPro" id="IPR001647">
    <property type="entry name" value="HTH_TetR"/>
</dbReference>
<dbReference type="GO" id="GO:0003700">
    <property type="term" value="F:DNA-binding transcription factor activity"/>
    <property type="evidence" value="ECO:0007669"/>
    <property type="project" value="TreeGrafter"/>
</dbReference>
<feature type="domain" description="HTH tetR-type" evidence="5">
    <location>
        <begin position="15"/>
        <end position="75"/>
    </location>
</feature>
<dbReference type="RefSeq" id="WP_004806493.1">
    <property type="nucleotide sequence ID" value="NZ_CP116394.1"/>
</dbReference>
<dbReference type="PROSITE" id="PS50977">
    <property type="entry name" value="HTH_TETR_2"/>
    <property type="match status" value="1"/>
</dbReference>
<gene>
    <name evidence="6" type="ORF">PIG85_02080</name>
</gene>